<comment type="caution">
    <text evidence="1">The sequence shown here is derived from an EMBL/GenBank/DDBJ whole genome shotgun (WGS) entry which is preliminary data.</text>
</comment>
<dbReference type="EMBL" id="JAQQPZ010000006">
    <property type="protein sequence ID" value="MDD8059502.1"/>
    <property type="molecule type" value="Genomic_DNA"/>
</dbReference>
<name>A0ABT5TLM7_9GAMM</name>
<proteinExistence type="predicted"/>
<protein>
    <submittedName>
        <fullName evidence="1">Beta family protein</fullName>
    </submittedName>
</protein>
<dbReference type="Pfam" id="PF14350">
    <property type="entry name" value="Beta_protein"/>
    <property type="match status" value="1"/>
</dbReference>
<dbReference type="Proteomes" id="UP001213691">
    <property type="component" value="Unassembled WGS sequence"/>
</dbReference>
<gene>
    <name evidence="1" type="ORF">PQR79_10345</name>
</gene>
<dbReference type="InterPro" id="IPR025683">
    <property type="entry name" value="Protein_beta"/>
</dbReference>
<accession>A0ABT5TLM7</accession>
<evidence type="ECO:0000313" key="1">
    <source>
        <dbReference type="EMBL" id="MDD8059502.1"/>
    </source>
</evidence>
<organism evidence="1 2">
    <name type="scientific">Shewanella metallivivens</name>
    <dbReference type="NCBI Taxonomy" id="2872342"/>
    <lineage>
        <taxon>Bacteria</taxon>
        <taxon>Pseudomonadati</taxon>
        <taxon>Pseudomonadota</taxon>
        <taxon>Gammaproteobacteria</taxon>
        <taxon>Alteromonadales</taxon>
        <taxon>Shewanellaceae</taxon>
        <taxon>Shewanella</taxon>
    </lineage>
</organism>
<sequence length="346" mass="39290">MNYVPFLKGKQNEFLALRSLSSDAQNQIKPFIDIPRGDDNSEGAIKKKIKTAFVNTTRMYKEYPLPFYLDTYDLPAGTFIDGVYVYEYVLNTFSGFEITPVLGLDRDQEHIDAAKKYICSKGGNVAIRLLSDDIDSFNLTKDEVEDVLTDFPADMMVDVIFDFRVVTASIVANILPKLNLFLSRINEINNLNHVIITSSSIPAVVTELTATGSDNHVNRDEWDLWQGVVNKDFDEYFYGDYTVVSPEYSDNDIAVELMRTVQTPRIIYTKETELYITRGRALKTHGDSQYFNLARMVQVCGFYRVGNSDGEIYINDVARRNSGRCGNASKWITTTVTCHIEHFSSI</sequence>
<dbReference type="RefSeq" id="WP_238102571.1">
    <property type="nucleotide sequence ID" value="NZ_JAQQPZ010000006.1"/>
</dbReference>
<evidence type="ECO:0000313" key="2">
    <source>
        <dbReference type="Proteomes" id="UP001213691"/>
    </source>
</evidence>
<keyword evidence="2" id="KW-1185">Reference proteome</keyword>
<reference evidence="1 2" key="1">
    <citation type="submission" date="2023-02" db="EMBL/GenBank/DDBJ databases">
        <title>Genome sequence of Shewanella metallivivens ER-Te-42B-Light, sp. nov., enriched from sulfide tube worms (Riftia pachyptila) isolated from Explorer Ridge in the Pacific Ocean.</title>
        <authorList>
            <person name="Maltman C."/>
            <person name="Kuzyk S.B."/>
            <person name="Kyndt J.A."/>
            <person name="Yurkov V."/>
        </authorList>
    </citation>
    <scope>NUCLEOTIDE SEQUENCE [LARGE SCALE GENOMIC DNA]</scope>
    <source>
        <strain evidence="1 2">ER-Te-42B-Light</strain>
    </source>
</reference>